<keyword evidence="1" id="KW-0472">Membrane</keyword>
<evidence type="ECO:0000313" key="3">
    <source>
        <dbReference type="EMBL" id="GES87362.1"/>
    </source>
</evidence>
<accession>A0A8H3LJN0</accession>
<evidence type="ECO:0000256" key="1">
    <source>
        <dbReference type="SAM" id="Phobius"/>
    </source>
</evidence>
<reference evidence="3" key="1">
    <citation type="submission" date="2019-10" db="EMBL/GenBank/DDBJ databases">
        <title>Conservation and host-specific expression of non-tandemly repeated heterogenous ribosome RNA gene in arbuscular mycorrhizal fungi.</title>
        <authorList>
            <person name="Maeda T."/>
            <person name="Kobayashi Y."/>
            <person name="Nakagawa T."/>
            <person name="Ezawa T."/>
            <person name="Yamaguchi K."/>
            <person name="Bino T."/>
            <person name="Nishimoto Y."/>
            <person name="Shigenobu S."/>
            <person name="Kawaguchi M."/>
        </authorList>
    </citation>
    <scope>NUCLEOTIDE SEQUENCE</scope>
    <source>
        <strain evidence="3">HR1</strain>
    </source>
</reference>
<dbReference type="InterPro" id="IPR001623">
    <property type="entry name" value="DnaJ_domain"/>
</dbReference>
<dbReference type="EMBL" id="BLAL01000165">
    <property type="protein sequence ID" value="GES87362.1"/>
    <property type="molecule type" value="Genomic_DNA"/>
</dbReference>
<comment type="caution">
    <text evidence="3">The sequence shown here is derived from an EMBL/GenBank/DDBJ whole genome shotgun (WGS) entry which is preliminary data.</text>
</comment>
<dbReference type="PROSITE" id="PS50076">
    <property type="entry name" value="DNAJ_2"/>
    <property type="match status" value="1"/>
</dbReference>
<dbReference type="SUPFAM" id="SSF46565">
    <property type="entry name" value="Chaperone J-domain"/>
    <property type="match status" value="1"/>
</dbReference>
<feature type="domain" description="J" evidence="2">
    <location>
        <begin position="53"/>
        <end position="116"/>
    </location>
</feature>
<organism evidence="3 4">
    <name type="scientific">Rhizophagus clarus</name>
    <dbReference type="NCBI Taxonomy" id="94130"/>
    <lineage>
        <taxon>Eukaryota</taxon>
        <taxon>Fungi</taxon>
        <taxon>Fungi incertae sedis</taxon>
        <taxon>Mucoromycota</taxon>
        <taxon>Glomeromycotina</taxon>
        <taxon>Glomeromycetes</taxon>
        <taxon>Glomerales</taxon>
        <taxon>Glomeraceae</taxon>
        <taxon>Rhizophagus</taxon>
    </lineage>
</organism>
<dbReference type="InterPro" id="IPR052423">
    <property type="entry name" value="EMIR"/>
</dbReference>
<sequence>MDLYSELKKNKQQLENNEISKEEYDERQIFILNKWSGESKSHSHVVNKSKENDLYVTLQLTPTATGAEIKSKYRKLVLKYHPDKNGGTETEEWTNLLKAYQTLSDEDSRALYDKFRTVNNTFMDKASFNYHVGGELWKPYIGDLEIGLWLFSFMDSKLINFLNFRNTILDRLSKVFVKKLRDFLWNPMFYGGLTYGFLVAIFKEMNQKEFQKVVWNLSISEISSIAHETCEKALDDKEREKSIHLAHSLFFLGKVWEETSKQPEIKP</sequence>
<dbReference type="PANTHER" id="PTHR44094">
    <property type="entry name" value="DNAJ HEAT SHOCK N-TERMINAL DOMAIN-CONTAINING PROTEIN"/>
    <property type="match status" value="1"/>
</dbReference>
<dbReference type="InterPro" id="IPR036869">
    <property type="entry name" value="J_dom_sf"/>
</dbReference>
<dbReference type="OrthoDB" id="436519at2759"/>
<proteinExistence type="predicted"/>
<dbReference type="Gene3D" id="1.10.287.110">
    <property type="entry name" value="DnaJ domain"/>
    <property type="match status" value="1"/>
</dbReference>
<protein>
    <submittedName>
        <fullName evidence="3">DnaJ-domain-containing protein</fullName>
    </submittedName>
</protein>
<dbReference type="SMART" id="SM00271">
    <property type="entry name" value="DnaJ"/>
    <property type="match status" value="1"/>
</dbReference>
<feature type="transmembrane region" description="Helical" evidence="1">
    <location>
        <begin position="183"/>
        <end position="202"/>
    </location>
</feature>
<dbReference type="Pfam" id="PF00226">
    <property type="entry name" value="DnaJ"/>
    <property type="match status" value="1"/>
</dbReference>
<evidence type="ECO:0000313" key="4">
    <source>
        <dbReference type="Proteomes" id="UP000615446"/>
    </source>
</evidence>
<evidence type="ECO:0000259" key="2">
    <source>
        <dbReference type="PROSITE" id="PS50076"/>
    </source>
</evidence>
<keyword evidence="1" id="KW-1133">Transmembrane helix</keyword>
<gene>
    <name evidence="3" type="ORF">RCL2_001436100</name>
</gene>
<dbReference type="AlphaFoldDB" id="A0A8H3LJN0"/>
<dbReference type="PANTHER" id="PTHR44094:SF8">
    <property type="entry name" value="DNAJ HEAT SHOCK N-TERMINAL DOMAIN-CONTAINING PROTEIN-RELATED"/>
    <property type="match status" value="1"/>
</dbReference>
<dbReference type="PRINTS" id="PR00625">
    <property type="entry name" value="JDOMAIN"/>
</dbReference>
<keyword evidence="1" id="KW-0812">Transmembrane</keyword>
<dbReference type="Proteomes" id="UP000615446">
    <property type="component" value="Unassembled WGS sequence"/>
</dbReference>
<dbReference type="CDD" id="cd06257">
    <property type="entry name" value="DnaJ"/>
    <property type="match status" value="1"/>
</dbReference>
<name>A0A8H3LJN0_9GLOM</name>